<dbReference type="AlphaFoldDB" id="A0A915M4C8"/>
<proteinExistence type="predicted"/>
<evidence type="ECO:0000313" key="2">
    <source>
        <dbReference type="WBParaSite" id="scaffold3075_cov156.g5951"/>
    </source>
</evidence>
<dbReference type="WBParaSite" id="scaffold3075_cov156.g5951">
    <property type="protein sequence ID" value="scaffold3075_cov156.g5951"/>
    <property type="gene ID" value="scaffold3075_cov156.g5951"/>
</dbReference>
<organism evidence="1 2">
    <name type="scientific">Meloidogyne javanica</name>
    <name type="common">Root-knot nematode worm</name>
    <dbReference type="NCBI Taxonomy" id="6303"/>
    <lineage>
        <taxon>Eukaryota</taxon>
        <taxon>Metazoa</taxon>
        <taxon>Ecdysozoa</taxon>
        <taxon>Nematoda</taxon>
        <taxon>Chromadorea</taxon>
        <taxon>Rhabditida</taxon>
        <taxon>Tylenchina</taxon>
        <taxon>Tylenchomorpha</taxon>
        <taxon>Tylenchoidea</taxon>
        <taxon>Meloidogynidae</taxon>
        <taxon>Meloidogyninae</taxon>
        <taxon>Meloidogyne</taxon>
        <taxon>Meloidogyne incognita group</taxon>
    </lineage>
</organism>
<dbReference type="Proteomes" id="UP000887561">
    <property type="component" value="Unplaced"/>
</dbReference>
<evidence type="ECO:0000313" key="1">
    <source>
        <dbReference type="Proteomes" id="UP000887561"/>
    </source>
</evidence>
<reference evidence="2" key="1">
    <citation type="submission" date="2022-11" db="UniProtKB">
        <authorList>
            <consortium name="WormBaseParasite"/>
        </authorList>
    </citation>
    <scope>IDENTIFICATION</scope>
</reference>
<sequence>MNTEARLYLYAIYVTNSITSAVSIGAKLRLTGPLLYDKIKKSLEKLKEELGNAKKLIPGNSSKLEVLSERFKWLKSKLFASEDSLCTYKNSCLMVNFIRLAAPNEFSEFNETFTNKRNFYQNIIEMFNENELIAEKNRIAAIIFALSRWITFRLRVKKDLPKYWEGFFRSKRTKFWFNELYDYIFTFEDIKQFNDKDMPMIKILAGIKAIADGELKIDEGNLKEM</sequence>
<name>A0A915M4C8_MELJA</name>
<accession>A0A915M4C8</accession>
<keyword evidence="1" id="KW-1185">Reference proteome</keyword>
<protein>
    <submittedName>
        <fullName evidence="2">Uncharacterized protein</fullName>
    </submittedName>
</protein>